<feature type="compositionally biased region" description="Basic and acidic residues" evidence="4">
    <location>
        <begin position="61"/>
        <end position="72"/>
    </location>
</feature>
<gene>
    <name evidence="5" type="ORF">IFM89_012640</name>
</gene>
<protein>
    <submittedName>
        <fullName evidence="5">Uncharacterized protein</fullName>
    </submittedName>
</protein>
<evidence type="ECO:0000256" key="3">
    <source>
        <dbReference type="SAM" id="Coils"/>
    </source>
</evidence>
<dbReference type="Pfam" id="PF05266">
    <property type="entry name" value="DUF724"/>
    <property type="match status" value="1"/>
</dbReference>
<feature type="compositionally biased region" description="Basic and acidic residues" evidence="4">
    <location>
        <begin position="353"/>
        <end position="370"/>
    </location>
</feature>
<keyword evidence="3" id="KW-0175">Coiled coil</keyword>
<dbReference type="InterPro" id="IPR007930">
    <property type="entry name" value="DUF724"/>
</dbReference>
<dbReference type="AlphaFoldDB" id="A0A835IPI9"/>
<feature type="coiled-coil region" evidence="3">
    <location>
        <begin position="571"/>
        <end position="618"/>
    </location>
</feature>
<feature type="region of interest" description="Disordered" evidence="4">
    <location>
        <begin position="323"/>
        <end position="393"/>
    </location>
</feature>
<organism evidence="5 6">
    <name type="scientific">Coptis chinensis</name>
    <dbReference type="NCBI Taxonomy" id="261450"/>
    <lineage>
        <taxon>Eukaryota</taxon>
        <taxon>Viridiplantae</taxon>
        <taxon>Streptophyta</taxon>
        <taxon>Embryophyta</taxon>
        <taxon>Tracheophyta</taxon>
        <taxon>Spermatophyta</taxon>
        <taxon>Magnoliopsida</taxon>
        <taxon>Ranunculales</taxon>
        <taxon>Ranunculaceae</taxon>
        <taxon>Coptidoideae</taxon>
        <taxon>Coptis</taxon>
    </lineage>
</organism>
<proteinExistence type="predicted"/>
<name>A0A835IPI9_9MAGN</name>
<dbReference type="Proteomes" id="UP000631114">
    <property type="component" value="Unassembled WGS sequence"/>
</dbReference>
<feature type="region of interest" description="Disordered" evidence="4">
    <location>
        <begin position="47"/>
        <end position="72"/>
    </location>
</feature>
<sequence length="629" mass="70881">MTELYLPKRVRAQRARREREREIYTQLRISSPALAQCARAERKKIQKIEHQASGQGISNTAEREEKNDKREAVNNVVTSEPAVHPVSREKVPTCTPCYETPRVHFFTTNPRPWLRQPQYSVSAQSSITSITLGRNPPPVTRIDTSSLMNHINIHCSLKNIYRVVEASKDKDIVIKQNQDEIRKTVPAQSPHGSNIGLRNEIVNGLSPKKMNIKQSVPESKAKSLPPCNKSKREVTEGSLSLTTHPKREGPIRFMAKPRTSFDLDMPTTKGEAAAHIEKHDKTQSWIDMLSSTSAGSNDFPTPSSAQEKISSVSECSSVTLHSREGEQCASSESQVQTSQKDLVRSSSIILKSQELKLQNEGEGKQTTKDTDTEDQSEGMVSEVSVEEGSPDNRVTSQLNVAVTSREASMHGHEVPKSLCLAKCPLNLEGHTDTGNQCYKAIEDVEKETVPQAFLVDHRSDEVTFENGSLPFTKSYPLWGNVESMEVFRLMPQHPHFHPLQQVNELLREGQALGYMLTFANVIDKVNKAQLDEPYSTFENELETLIELEANGFNVHPVRARIKKLLRIKDTRARLHEEFEQVKGQIGKEEKEESIISVVDEIDEKFRELQESIAEIMKQQQMVVMENKTT</sequence>
<comment type="caution">
    <text evidence="5">The sequence shown here is derived from an EMBL/GenBank/DDBJ whole genome shotgun (WGS) entry which is preliminary data.</text>
</comment>
<dbReference type="OrthoDB" id="1166627at2759"/>
<accession>A0A835IPI9</accession>
<evidence type="ECO:0000313" key="5">
    <source>
        <dbReference type="EMBL" id="KAF9620463.1"/>
    </source>
</evidence>
<evidence type="ECO:0000313" key="6">
    <source>
        <dbReference type="Proteomes" id="UP000631114"/>
    </source>
</evidence>
<reference evidence="5 6" key="1">
    <citation type="submission" date="2020-10" db="EMBL/GenBank/DDBJ databases">
        <title>The Coptis chinensis genome and diversification of protoberbering-type alkaloids.</title>
        <authorList>
            <person name="Wang B."/>
            <person name="Shu S."/>
            <person name="Song C."/>
            <person name="Liu Y."/>
        </authorList>
    </citation>
    <scope>NUCLEOTIDE SEQUENCE [LARGE SCALE GENOMIC DNA]</scope>
    <source>
        <strain evidence="5">HL-2020</strain>
        <tissue evidence="5">Leaf</tissue>
    </source>
</reference>
<feature type="region of interest" description="Disordered" evidence="4">
    <location>
        <begin position="215"/>
        <end position="245"/>
    </location>
</feature>
<evidence type="ECO:0000256" key="1">
    <source>
        <dbReference type="ARBA" id="ARBA00022448"/>
    </source>
</evidence>
<keyword evidence="6" id="KW-1185">Reference proteome</keyword>
<evidence type="ECO:0000256" key="2">
    <source>
        <dbReference type="ARBA" id="ARBA00022604"/>
    </source>
</evidence>
<keyword evidence="2" id="KW-0341">Growth regulation</keyword>
<dbReference type="EMBL" id="JADFTS010000002">
    <property type="protein sequence ID" value="KAF9620463.1"/>
    <property type="molecule type" value="Genomic_DNA"/>
</dbReference>
<keyword evidence="1" id="KW-0813">Transport</keyword>
<evidence type="ECO:0000256" key="4">
    <source>
        <dbReference type="SAM" id="MobiDB-lite"/>
    </source>
</evidence>
<feature type="compositionally biased region" description="Polar residues" evidence="4">
    <location>
        <begin position="328"/>
        <end position="350"/>
    </location>
</feature>